<accession>G5J348</accession>
<name>G5J348_CROWT</name>
<gene>
    <name evidence="1" type="ORF">CWATWH0003_1928b6</name>
</gene>
<comment type="caution">
    <text evidence="1">The sequence shown here is derived from an EMBL/GenBank/DDBJ whole genome shotgun (WGS) entry which is preliminary data.</text>
</comment>
<organism evidence="1 2">
    <name type="scientific">Crocosphaera watsonii WH 0003</name>
    <dbReference type="NCBI Taxonomy" id="423471"/>
    <lineage>
        <taxon>Bacteria</taxon>
        <taxon>Bacillati</taxon>
        <taxon>Cyanobacteriota</taxon>
        <taxon>Cyanophyceae</taxon>
        <taxon>Oscillatoriophycideae</taxon>
        <taxon>Chroococcales</taxon>
        <taxon>Aphanothecaceae</taxon>
        <taxon>Crocosphaera</taxon>
    </lineage>
</organism>
<evidence type="ECO:0000313" key="2">
    <source>
        <dbReference type="Proteomes" id="UP000003477"/>
    </source>
</evidence>
<proteinExistence type="predicted"/>
<sequence>RAILGSPIRGNILWFSPRQKRT</sequence>
<protein>
    <submittedName>
        <fullName evidence="1">Uncharacterized protein</fullName>
    </submittedName>
</protein>
<dbReference type="EMBL" id="AESD01000298">
    <property type="protein sequence ID" value="EHJ13389.1"/>
    <property type="molecule type" value="Genomic_DNA"/>
</dbReference>
<dbReference type="Proteomes" id="UP000003477">
    <property type="component" value="Unassembled WGS sequence"/>
</dbReference>
<evidence type="ECO:0000313" key="1">
    <source>
        <dbReference type="EMBL" id="EHJ13389.1"/>
    </source>
</evidence>
<reference evidence="1 2" key="1">
    <citation type="journal article" date="2011" name="Front. Microbiol.">
        <title>Two Strains of Crocosphaera watsonii with Highly Conserved Genomes are Distinguished by Strain-Specific Features.</title>
        <authorList>
            <person name="Bench S.R."/>
            <person name="Ilikchyan I.N."/>
            <person name="Tripp H.J."/>
            <person name="Zehr J.P."/>
        </authorList>
    </citation>
    <scope>NUCLEOTIDE SEQUENCE [LARGE SCALE GENOMIC DNA]</scope>
    <source>
        <strain evidence="1 2">WH 0003</strain>
    </source>
</reference>
<dbReference type="AlphaFoldDB" id="G5J348"/>
<feature type="non-terminal residue" evidence="1">
    <location>
        <position position="1"/>
    </location>
</feature>